<accession>A0A9W4N867</accession>
<dbReference type="InterPro" id="IPR018466">
    <property type="entry name" value="Kre9/Knh1-like_N"/>
</dbReference>
<dbReference type="PANTHER" id="PTHR28154">
    <property type="entry name" value="CELL WALL SYNTHESIS PROTEIN KNH1-RELATED"/>
    <property type="match status" value="1"/>
</dbReference>
<evidence type="ECO:0000259" key="3">
    <source>
        <dbReference type="Pfam" id="PF05390"/>
    </source>
</evidence>
<evidence type="ECO:0000313" key="5">
    <source>
        <dbReference type="EMBL" id="CAG8287544.1"/>
    </source>
</evidence>
<organism evidence="5 6">
    <name type="scientific">Penicillium olsonii</name>
    <dbReference type="NCBI Taxonomy" id="99116"/>
    <lineage>
        <taxon>Eukaryota</taxon>
        <taxon>Fungi</taxon>
        <taxon>Dikarya</taxon>
        <taxon>Ascomycota</taxon>
        <taxon>Pezizomycotina</taxon>
        <taxon>Eurotiomycetes</taxon>
        <taxon>Eurotiomycetidae</taxon>
        <taxon>Eurotiales</taxon>
        <taxon>Aspergillaceae</taxon>
        <taxon>Penicillium</taxon>
    </lineage>
</organism>
<dbReference type="EMBL" id="CAJVOS010000093">
    <property type="protein sequence ID" value="CAG8287544.1"/>
    <property type="molecule type" value="Genomic_DNA"/>
</dbReference>
<sequence>MRTQLLSVAALAWTAYGQGVSSATSLSFDGADAVSLLWGMDGAPTSRYDFYLCAGDETTDEYESLSQVIKDGVYAAGDMVTFTVNQDIGGNQPDAYFLKIVLSDPHDYWSGFTSHFTLTNMTGSFSAKVTTSIKMMKPKSSLEASSPPKDEDQLLEAEEVASAFNITSSPSTSIEKALQFPIPTAFGGIEHELKKRQIAAAAAPAAAPAAGAAAAVDQHTVPYGDQTGLTKYAPMPKRAGSTIATRSATPQYPPFPFSIATAYMSAASVQYTDMAYATWTANSIENTAAPAPTPTLDKRMQKWLDRWKD</sequence>
<dbReference type="Pfam" id="PF05390">
    <property type="entry name" value="Kre9_KNH1_C"/>
    <property type="match status" value="1"/>
</dbReference>
<dbReference type="AlphaFoldDB" id="A0A9W4N867"/>
<feature type="domain" description="Yeast cell wall synthesis Kre9/Knh1 C-terminal" evidence="3">
    <location>
        <begin position="218"/>
        <end position="295"/>
    </location>
</feature>
<feature type="chain" id="PRO_5040918040" description="Yeast cell wall synthesis Kre9/Knh1 C-terminal domain-containing protein" evidence="2">
    <location>
        <begin position="18"/>
        <end position="309"/>
    </location>
</feature>
<evidence type="ECO:0008006" key="7">
    <source>
        <dbReference type="Google" id="ProtNLM"/>
    </source>
</evidence>
<keyword evidence="1 2" id="KW-0732">Signal</keyword>
<dbReference type="OrthoDB" id="2432613at2759"/>
<evidence type="ECO:0000256" key="2">
    <source>
        <dbReference type="SAM" id="SignalP"/>
    </source>
</evidence>
<dbReference type="GO" id="GO:0005576">
    <property type="term" value="C:extracellular region"/>
    <property type="evidence" value="ECO:0007669"/>
    <property type="project" value="TreeGrafter"/>
</dbReference>
<evidence type="ECO:0000313" key="6">
    <source>
        <dbReference type="Proteomes" id="UP001153618"/>
    </source>
</evidence>
<gene>
    <name evidence="5" type="ORF">POLS_LOCUS9613</name>
</gene>
<evidence type="ECO:0000259" key="4">
    <source>
        <dbReference type="Pfam" id="PF10342"/>
    </source>
</evidence>
<name>A0A9W4N867_PENOL</name>
<dbReference type="PANTHER" id="PTHR28154:SF1">
    <property type="entry name" value="CELL WALL SYNTHESIS PROTEIN KNH1-RELATED"/>
    <property type="match status" value="1"/>
</dbReference>
<dbReference type="GO" id="GO:0031505">
    <property type="term" value="P:fungal-type cell wall organization"/>
    <property type="evidence" value="ECO:0007669"/>
    <property type="project" value="TreeGrafter"/>
</dbReference>
<feature type="signal peptide" evidence="2">
    <location>
        <begin position="1"/>
        <end position="17"/>
    </location>
</feature>
<feature type="domain" description="Yeast cell wall synthesis Kre9/Knh1-like N-terminal" evidence="4">
    <location>
        <begin position="27"/>
        <end position="117"/>
    </location>
</feature>
<dbReference type="InterPro" id="IPR045328">
    <property type="entry name" value="Kre9/Knh1"/>
</dbReference>
<dbReference type="Pfam" id="PF10342">
    <property type="entry name" value="Kre9_KNH"/>
    <property type="match status" value="1"/>
</dbReference>
<dbReference type="InterPro" id="IPR008659">
    <property type="entry name" value="Kre9/Knh1_C"/>
</dbReference>
<dbReference type="GO" id="GO:0006078">
    <property type="term" value="P:(1-&gt;6)-beta-D-glucan biosynthetic process"/>
    <property type="evidence" value="ECO:0007669"/>
    <property type="project" value="InterPro"/>
</dbReference>
<reference evidence="5" key="1">
    <citation type="submission" date="2021-07" db="EMBL/GenBank/DDBJ databases">
        <authorList>
            <person name="Branca A.L. A."/>
        </authorList>
    </citation>
    <scope>NUCLEOTIDE SEQUENCE</scope>
</reference>
<protein>
    <recommendedName>
        <fullName evidence="7">Yeast cell wall synthesis Kre9/Knh1 C-terminal domain-containing protein</fullName>
    </recommendedName>
</protein>
<comment type="caution">
    <text evidence="5">The sequence shown here is derived from an EMBL/GenBank/DDBJ whole genome shotgun (WGS) entry which is preliminary data.</text>
</comment>
<dbReference type="GO" id="GO:0042546">
    <property type="term" value="P:cell wall biogenesis"/>
    <property type="evidence" value="ECO:0007669"/>
    <property type="project" value="InterPro"/>
</dbReference>
<proteinExistence type="predicted"/>
<evidence type="ECO:0000256" key="1">
    <source>
        <dbReference type="ARBA" id="ARBA00022729"/>
    </source>
</evidence>
<keyword evidence="6" id="KW-1185">Reference proteome</keyword>
<dbReference type="Proteomes" id="UP001153618">
    <property type="component" value="Unassembled WGS sequence"/>
</dbReference>